<evidence type="ECO:0000313" key="1">
    <source>
        <dbReference type="EMBL" id="KAK7843182.1"/>
    </source>
</evidence>
<gene>
    <name evidence="1" type="ORF">CFP56_012837</name>
</gene>
<accession>A0AAW0KUT3</accession>
<proteinExistence type="predicted"/>
<organism evidence="1 2">
    <name type="scientific">Quercus suber</name>
    <name type="common">Cork oak</name>
    <dbReference type="NCBI Taxonomy" id="58331"/>
    <lineage>
        <taxon>Eukaryota</taxon>
        <taxon>Viridiplantae</taxon>
        <taxon>Streptophyta</taxon>
        <taxon>Embryophyta</taxon>
        <taxon>Tracheophyta</taxon>
        <taxon>Spermatophyta</taxon>
        <taxon>Magnoliopsida</taxon>
        <taxon>eudicotyledons</taxon>
        <taxon>Gunneridae</taxon>
        <taxon>Pentapetalae</taxon>
        <taxon>rosids</taxon>
        <taxon>fabids</taxon>
        <taxon>Fagales</taxon>
        <taxon>Fagaceae</taxon>
        <taxon>Quercus</taxon>
    </lineage>
</organism>
<name>A0AAW0KUT3_QUESU</name>
<sequence>MAITLKAQAGSYCPVGCSNPSKPH</sequence>
<dbReference type="Proteomes" id="UP000237347">
    <property type="component" value="Unassembled WGS sequence"/>
</dbReference>
<protein>
    <submittedName>
        <fullName evidence="1">Uncharacterized protein</fullName>
    </submittedName>
</protein>
<keyword evidence="2" id="KW-1185">Reference proteome</keyword>
<dbReference type="EMBL" id="PKMF04000208">
    <property type="protein sequence ID" value="KAK7843182.1"/>
    <property type="molecule type" value="Genomic_DNA"/>
</dbReference>
<comment type="caution">
    <text evidence="1">The sequence shown here is derived from an EMBL/GenBank/DDBJ whole genome shotgun (WGS) entry which is preliminary data.</text>
</comment>
<evidence type="ECO:0000313" key="2">
    <source>
        <dbReference type="Proteomes" id="UP000237347"/>
    </source>
</evidence>
<reference evidence="1 2" key="1">
    <citation type="journal article" date="2018" name="Sci. Data">
        <title>The draft genome sequence of cork oak.</title>
        <authorList>
            <person name="Ramos A.M."/>
            <person name="Usie A."/>
            <person name="Barbosa P."/>
            <person name="Barros P.M."/>
            <person name="Capote T."/>
            <person name="Chaves I."/>
            <person name="Simoes F."/>
            <person name="Abreu I."/>
            <person name="Carrasquinho I."/>
            <person name="Faro C."/>
            <person name="Guimaraes J.B."/>
            <person name="Mendonca D."/>
            <person name="Nobrega F."/>
            <person name="Rodrigues L."/>
            <person name="Saibo N.J.M."/>
            <person name="Varela M.C."/>
            <person name="Egas C."/>
            <person name="Matos J."/>
            <person name="Miguel C.M."/>
            <person name="Oliveira M.M."/>
            <person name="Ricardo C.P."/>
            <person name="Goncalves S."/>
        </authorList>
    </citation>
    <scope>NUCLEOTIDE SEQUENCE [LARGE SCALE GENOMIC DNA]</scope>
    <source>
        <strain evidence="2">cv. HL8</strain>
    </source>
</reference>
<dbReference type="AlphaFoldDB" id="A0AAW0KUT3"/>